<organism evidence="1 2">
    <name type="scientific">Bradyrhizobium japonicum</name>
    <dbReference type="NCBI Taxonomy" id="375"/>
    <lineage>
        <taxon>Bacteria</taxon>
        <taxon>Pseudomonadati</taxon>
        <taxon>Pseudomonadota</taxon>
        <taxon>Alphaproteobacteria</taxon>
        <taxon>Hyphomicrobiales</taxon>
        <taxon>Nitrobacteraceae</taxon>
        <taxon>Bradyrhizobium</taxon>
    </lineage>
</organism>
<proteinExistence type="predicted"/>
<dbReference type="STRING" id="375.BKD09_RS25720"/>
<dbReference type="Pfam" id="PF21973">
    <property type="entry name" value="DUF6925"/>
    <property type="match status" value="1"/>
</dbReference>
<dbReference type="AlphaFoldDB" id="A0A0A3YK09"/>
<accession>A0A0A3YK09</accession>
<dbReference type="RefSeq" id="WP_028156096.1">
    <property type="nucleotide sequence ID" value="NZ_JANUDC010000001.1"/>
</dbReference>
<sequence length="336" mass="36487">MTTADPLMDLIASQLADAEAGWSVGTFGAIAEFTREPGEAFDVEQSRNRISVVTQKGGIRVVSHPDLRLIASESPTTESWSHRIALCLPHEASAMSGRTVLTELGPDIKSLLRRDRSGILFDLGLGTLQIDACIRVSDADAIAALRSRTDQSVFAPESDAMRIILAANPHRVFISRIGRAEVFQPIPPPGGRSPDGPHTHVLPKLLAHGRTHAATEPLPEGWIPCAHLYPAHPLRDQLGRKRAFRPDHHAAFQTLLELYGLPEQTACKRAVVEAVAEGRGPETVTLASDRTARATARVALRQLAAMEPHAVTLAAWLAAYDRRDPAETEDPMEALH</sequence>
<dbReference type="Proteomes" id="UP000030377">
    <property type="component" value="Unassembled WGS sequence"/>
</dbReference>
<dbReference type="EMBL" id="JRPN01000039">
    <property type="protein sequence ID" value="KGT74008.1"/>
    <property type="molecule type" value="Genomic_DNA"/>
</dbReference>
<reference evidence="1 2" key="1">
    <citation type="submission" date="2014-09" db="EMBL/GenBank/DDBJ databases">
        <title>Draft genome of Bradyrhizobium japonicum Is-34.</title>
        <authorList>
            <person name="Tsurumaru H."/>
            <person name="Yamakawa T."/>
            <person name="Hashimoto S."/>
            <person name="Okizaki K."/>
            <person name="Kanesaki Y."/>
            <person name="Yoshikawa H."/>
            <person name="Yajima S."/>
        </authorList>
    </citation>
    <scope>NUCLEOTIDE SEQUENCE [LARGE SCALE GENOMIC DNA]</scope>
    <source>
        <strain evidence="1 2">Is-34</strain>
    </source>
</reference>
<evidence type="ECO:0000313" key="1">
    <source>
        <dbReference type="EMBL" id="KGT74008.1"/>
    </source>
</evidence>
<comment type="caution">
    <text evidence="1">The sequence shown here is derived from an EMBL/GenBank/DDBJ whole genome shotgun (WGS) entry which is preliminary data.</text>
</comment>
<gene>
    <name evidence="1" type="ORF">MA20_41645</name>
</gene>
<name>A0A0A3YK09_BRAJP</name>
<dbReference type="InterPro" id="IPR053838">
    <property type="entry name" value="DUF6925"/>
</dbReference>
<evidence type="ECO:0000313" key="2">
    <source>
        <dbReference type="Proteomes" id="UP000030377"/>
    </source>
</evidence>
<protein>
    <submittedName>
        <fullName evidence="1">Uncharacterized protein</fullName>
    </submittedName>
</protein>